<feature type="transmembrane region" description="Helical" evidence="1">
    <location>
        <begin position="209"/>
        <end position="226"/>
    </location>
</feature>
<feature type="transmembrane region" description="Helical" evidence="1">
    <location>
        <begin position="476"/>
        <end position="496"/>
    </location>
</feature>
<feature type="transmembrane region" description="Helical" evidence="1">
    <location>
        <begin position="339"/>
        <end position="366"/>
    </location>
</feature>
<evidence type="ECO:0000313" key="3">
    <source>
        <dbReference type="Proteomes" id="UP000051012"/>
    </source>
</evidence>
<feature type="transmembrane region" description="Helical" evidence="1">
    <location>
        <begin position="238"/>
        <end position="260"/>
    </location>
</feature>
<sequence>MSKKHKGHQSPQEETKVSFIEIHWEKLILVLLLVLPFIYFASFLSPHRMIAGSDYLIGGYPFEKWTAEQEELPLWYPHIFGGIPVLGAPVGGPLAPLAQLKEIIPAHVVLALTFIIMFFLAGLGMYLYLKKIGLSPYSAAVGAVIYQFIGNLATTPAAGHSGRAASIALFPLMLFFIHSGLSSKKLLYFVLMALVTACAFYEGHFQITYYALLFILGYVIYYFIIHRKEISTKDIIKIVVYGLVAVTLIFLLMAAVWLPVLGGLGTAARGVERGYEYAISWAMPPAELIDLFVPTFSGILQNYWGANPFKQHTEYFGLLTIIFAIFAIILYWKKSYVKFYVIATIAVILTALGGATPFFKILYTIIPGFKLTRAPSLIFYLASFSFIVLAAIGFEYFIIRKESEKKKFYTASGAVLAIFIILIIIAAAIGRDLAGPKAGIYDNNVSQFIQGIFLGVILIVFVLIMIFLALRQKMNILCVTIVMVVLALISQVPLMAKFLPKESSPEIYYAADDIVRFLKKDHSVFRVFPFQSSPPLNPRYLYHHQDCYLLYHNIQSAGGYIPNPIQRYQDFIGAGTSVMFAPANLYQYPRFADMLNLKYIITPNLPDDLSEFDPNSQKFIMEIKNHLARYTSVYRGRNFTVFQNDSVLPRAYIVPQYRIVKESDVLNILKSKEFDPKKIVILEEDPNVLLSNDEATLISVNISDYTANKITCKTDSPYSGFLVLTDNWHPDWKVFVDGGEQKLYRANYTFRAVHLTAGKHEVVFKYISHFFNIGKIISIIAFIVAIGLCIITIKFKI</sequence>
<feature type="transmembrane region" description="Helical" evidence="1">
    <location>
        <begin position="315"/>
        <end position="332"/>
    </location>
</feature>
<dbReference type="EMBL" id="LJNI01000082">
    <property type="protein sequence ID" value="KPJ72321.1"/>
    <property type="molecule type" value="Genomic_DNA"/>
</dbReference>
<evidence type="ECO:0000313" key="2">
    <source>
        <dbReference type="EMBL" id="KPJ72321.1"/>
    </source>
</evidence>
<keyword evidence="1" id="KW-1133">Transmembrane helix</keyword>
<feature type="transmembrane region" description="Helical" evidence="1">
    <location>
        <begin position="449"/>
        <end position="469"/>
    </location>
</feature>
<evidence type="ECO:0000256" key="1">
    <source>
        <dbReference type="SAM" id="Phobius"/>
    </source>
</evidence>
<evidence type="ECO:0008006" key="4">
    <source>
        <dbReference type="Google" id="ProtNLM"/>
    </source>
</evidence>
<dbReference type="PANTHER" id="PTHR38454">
    <property type="entry name" value="INTEGRAL MEMBRANE PROTEIN-RELATED"/>
    <property type="match status" value="1"/>
</dbReference>
<dbReference type="AlphaFoldDB" id="A0A0S7YBY7"/>
<keyword evidence="1" id="KW-0812">Transmembrane</keyword>
<reference evidence="2 3" key="1">
    <citation type="journal article" date="2015" name="Microbiome">
        <title>Genomic resolution of linkages in carbon, nitrogen, and sulfur cycling among widespread estuary sediment bacteria.</title>
        <authorList>
            <person name="Baker B.J."/>
            <person name="Lazar C.S."/>
            <person name="Teske A.P."/>
            <person name="Dick G.J."/>
        </authorList>
    </citation>
    <scope>NUCLEOTIDE SEQUENCE [LARGE SCALE GENOMIC DNA]</scope>
    <source>
        <strain evidence="2">DG_78</strain>
    </source>
</reference>
<dbReference type="Proteomes" id="UP000051012">
    <property type="component" value="Unassembled WGS sequence"/>
</dbReference>
<proteinExistence type="predicted"/>
<organism evidence="2 3">
    <name type="scientific">candidate division TA06 bacterium DG_78</name>
    <dbReference type="NCBI Taxonomy" id="1703772"/>
    <lineage>
        <taxon>Bacteria</taxon>
        <taxon>Bacteria division TA06</taxon>
    </lineage>
</organism>
<feature type="transmembrane region" description="Helical" evidence="1">
    <location>
        <begin position="776"/>
        <end position="795"/>
    </location>
</feature>
<feature type="transmembrane region" description="Helical" evidence="1">
    <location>
        <begin position="103"/>
        <end position="129"/>
    </location>
</feature>
<comment type="caution">
    <text evidence="2">The sequence shown here is derived from an EMBL/GenBank/DDBJ whole genome shotgun (WGS) entry which is preliminary data.</text>
</comment>
<feature type="transmembrane region" description="Helical" evidence="1">
    <location>
        <begin position="186"/>
        <end position="203"/>
    </location>
</feature>
<protein>
    <recommendedName>
        <fullName evidence="4">Membrane protein 6-pyruvoyl-tetrahydropterin synthase-related domain-containing protein</fullName>
    </recommendedName>
</protein>
<dbReference type="Pfam" id="PF09586">
    <property type="entry name" value="YfhO"/>
    <property type="match status" value="2"/>
</dbReference>
<dbReference type="PANTHER" id="PTHR38454:SF1">
    <property type="entry name" value="INTEGRAL MEMBRANE PROTEIN"/>
    <property type="match status" value="1"/>
</dbReference>
<feature type="transmembrane region" description="Helical" evidence="1">
    <location>
        <begin position="378"/>
        <end position="399"/>
    </location>
</feature>
<feature type="transmembrane region" description="Helical" evidence="1">
    <location>
        <begin position="27"/>
        <end position="45"/>
    </location>
</feature>
<feature type="transmembrane region" description="Helical" evidence="1">
    <location>
        <begin position="136"/>
        <end position="154"/>
    </location>
</feature>
<keyword evidence="1" id="KW-0472">Membrane</keyword>
<name>A0A0S7YBY7_UNCT6</name>
<accession>A0A0S7YBY7</accession>
<feature type="transmembrane region" description="Helical" evidence="1">
    <location>
        <begin position="408"/>
        <end position="429"/>
    </location>
</feature>
<dbReference type="InterPro" id="IPR018580">
    <property type="entry name" value="Uncharacterised_YfhO"/>
</dbReference>
<feature type="transmembrane region" description="Helical" evidence="1">
    <location>
        <begin position="160"/>
        <end position="179"/>
    </location>
</feature>
<gene>
    <name evidence="2" type="ORF">AMJ52_06700</name>
</gene>